<evidence type="ECO:0000256" key="2">
    <source>
        <dbReference type="SAM" id="SignalP"/>
    </source>
</evidence>
<comment type="caution">
    <text evidence="3">The sequence shown here is derived from an EMBL/GenBank/DDBJ whole genome shotgun (WGS) entry which is preliminary data.</text>
</comment>
<proteinExistence type="predicted"/>
<evidence type="ECO:0000256" key="1">
    <source>
        <dbReference type="SAM" id="Coils"/>
    </source>
</evidence>
<dbReference type="InterPro" id="IPR016866">
    <property type="entry name" value="UCP028069"/>
</dbReference>
<accession>A0ABP8V6S1</accession>
<gene>
    <name evidence="3" type="ORF">GCM10023116_42320</name>
</gene>
<protein>
    <submittedName>
        <fullName evidence="3">DUF3450 domain-containing protein</fullName>
    </submittedName>
</protein>
<dbReference type="Pfam" id="PF11932">
    <property type="entry name" value="DUF3450"/>
    <property type="match status" value="1"/>
</dbReference>
<keyword evidence="1" id="KW-0175">Coiled coil</keyword>
<feature type="signal peptide" evidence="2">
    <location>
        <begin position="1"/>
        <end position="24"/>
    </location>
</feature>
<feature type="coiled-coil region" evidence="1">
    <location>
        <begin position="58"/>
        <end position="106"/>
    </location>
</feature>
<reference evidence="4" key="1">
    <citation type="journal article" date="2019" name="Int. J. Syst. Evol. Microbiol.">
        <title>The Global Catalogue of Microorganisms (GCM) 10K type strain sequencing project: providing services to taxonomists for standard genome sequencing and annotation.</title>
        <authorList>
            <consortium name="The Broad Institute Genomics Platform"/>
            <consortium name="The Broad Institute Genome Sequencing Center for Infectious Disease"/>
            <person name="Wu L."/>
            <person name="Ma J."/>
        </authorList>
    </citation>
    <scope>NUCLEOTIDE SEQUENCE [LARGE SCALE GENOMIC DNA]</scope>
    <source>
        <strain evidence="4">JCM 17805</strain>
    </source>
</reference>
<sequence>MPAIVRISIAIVLLASSLQSRIIAADAASLDDAINLQRDTLQRSAQSQQAINRLDDDTRRMLSEYQSLQESIETLREENRHLEHQRRKIAQKHAELEADIQKTTQLLATLPSLNQQIHETYGHFIALDLPFQGNRREQEHRFLGELLNDVDQTPVENHLALVRQLRETAEQGLHIQHWTGKLSDDRQVTFLRLGHIALYYLTPDGEEGGIWDRTTETWSTLPMEDRHKLSRAIRVAAKQEPEGWLVLPLPTHRSQPEGDV</sequence>
<keyword evidence="4" id="KW-1185">Reference proteome</keyword>
<keyword evidence="2" id="KW-0732">Signal</keyword>
<evidence type="ECO:0000313" key="4">
    <source>
        <dbReference type="Proteomes" id="UP001500604"/>
    </source>
</evidence>
<feature type="chain" id="PRO_5045632657" evidence="2">
    <location>
        <begin position="25"/>
        <end position="260"/>
    </location>
</feature>
<dbReference type="Proteomes" id="UP001500604">
    <property type="component" value="Unassembled WGS sequence"/>
</dbReference>
<dbReference type="RefSeq" id="WP_345198422.1">
    <property type="nucleotide sequence ID" value="NZ_BAABFL010000466.1"/>
</dbReference>
<dbReference type="EMBL" id="BAABFL010000466">
    <property type="protein sequence ID" value="GAA4651948.1"/>
    <property type="molecule type" value="Genomic_DNA"/>
</dbReference>
<evidence type="ECO:0000313" key="3">
    <source>
        <dbReference type="EMBL" id="GAA4651948.1"/>
    </source>
</evidence>
<name>A0ABP8V6S1_9GAMM</name>
<organism evidence="3 4">
    <name type="scientific">Kistimonas scapharcae</name>
    <dbReference type="NCBI Taxonomy" id="1036133"/>
    <lineage>
        <taxon>Bacteria</taxon>
        <taxon>Pseudomonadati</taxon>
        <taxon>Pseudomonadota</taxon>
        <taxon>Gammaproteobacteria</taxon>
        <taxon>Oceanospirillales</taxon>
        <taxon>Endozoicomonadaceae</taxon>
        <taxon>Kistimonas</taxon>
    </lineage>
</organism>